<organism evidence="1 2">
    <name type="scientific">Mucilaginibacter galii</name>
    <dbReference type="NCBI Taxonomy" id="2005073"/>
    <lineage>
        <taxon>Bacteria</taxon>
        <taxon>Pseudomonadati</taxon>
        <taxon>Bacteroidota</taxon>
        <taxon>Sphingobacteriia</taxon>
        <taxon>Sphingobacteriales</taxon>
        <taxon>Sphingobacteriaceae</taxon>
        <taxon>Mucilaginibacter</taxon>
    </lineage>
</organism>
<protein>
    <submittedName>
        <fullName evidence="1">Uncharacterized protein</fullName>
    </submittedName>
</protein>
<comment type="caution">
    <text evidence="1">The sequence shown here is derived from an EMBL/GenBank/DDBJ whole genome shotgun (WGS) entry which is preliminary data.</text>
</comment>
<name>A0A917N269_9SPHI</name>
<sequence length="92" mass="10526">MIIQLNATLVWDTEKPIYLQDYEVQEAVGAAMSDEPVSRTTEPCRDGNSRVLNEQYTFFNGLLSVDYIYNFPASSKEWAGLEDTIYTYQDGK</sequence>
<dbReference type="RefSeq" id="WP_188417070.1">
    <property type="nucleotide sequence ID" value="NZ_BMDO01000006.1"/>
</dbReference>
<reference evidence="1" key="2">
    <citation type="submission" date="2020-09" db="EMBL/GenBank/DDBJ databases">
        <authorList>
            <person name="Sun Q."/>
            <person name="Sedlacek I."/>
        </authorList>
    </citation>
    <scope>NUCLEOTIDE SEQUENCE</scope>
    <source>
        <strain evidence="1">CCM 8711</strain>
    </source>
</reference>
<gene>
    <name evidence="1" type="ORF">GCM10011425_24110</name>
</gene>
<accession>A0A917N269</accession>
<evidence type="ECO:0000313" key="2">
    <source>
        <dbReference type="Proteomes" id="UP000662074"/>
    </source>
</evidence>
<dbReference type="EMBL" id="BMDO01000006">
    <property type="protein sequence ID" value="GGI51199.1"/>
    <property type="molecule type" value="Genomic_DNA"/>
</dbReference>
<reference evidence="1" key="1">
    <citation type="journal article" date="2014" name="Int. J. Syst. Evol. Microbiol.">
        <title>Complete genome sequence of Corynebacterium casei LMG S-19264T (=DSM 44701T), isolated from a smear-ripened cheese.</title>
        <authorList>
            <consortium name="US DOE Joint Genome Institute (JGI-PGF)"/>
            <person name="Walter F."/>
            <person name="Albersmeier A."/>
            <person name="Kalinowski J."/>
            <person name="Ruckert C."/>
        </authorList>
    </citation>
    <scope>NUCLEOTIDE SEQUENCE</scope>
    <source>
        <strain evidence="1">CCM 8711</strain>
    </source>
</reference>
<keyword evidence="2" id="KW-1185">Reference proteome</keyword>
<proteinExistence type="predicted"/>
<dbReference type="AlphaFoldDB" id="A0A917N269"/>
<dbReference type="Proteomes" id="UP000662074">
    <property type="component" value="Unassembled WGS sequence"/>
</dbReference>
<evidence type="ECO:0000313" key="1">
    <source>
        <dbReference type="EMBL" id="GGI51199.1"/>
    </source>
</evidence>